<proteinExistence type="predicted"/>
<dbReference type="AlphaFoldDB" id="A0A655AU92"/>
<organism evidence="2 3">
    <name type="scientific">Mycobacterium tuberculosis</name>
    <dbReference type="NCBI Taxonomy" id="1773"/>
    <lineage>
        <taxon>Bacteria</taxon>
        <taxon>Bacillati</taxon>
        <taxon>Actinomycetota</taxon>
        <taxon>Actinomycetes</taxon>
        <taxon>Mycobacteriales</taxon>
        <taxon>Mycobacteriaceae</taxon>
        <taxon>Mycobacterium</taxon>
        <taxon>Mycobacterium tuberculosis complex</taxon>
    </lineage>
</organism>
<protein>
    <submittedName>
        <fullName evidence="2">Uncharacterized protein</fullName>
    </submittedName>
</protein>
<evidence type="ECO:0000256" key="1">
    <source>
        <dbReference type="SAM" id="MobiDB-lite"/>
    </source>
</evidence>
<feature type="region of interest" description="Disordered" evidence="1">
    <location>
        <begin position="98"/>
        <end position="120"/>
    </location>
</feature>
<reference evidence="2 3" key="1">
    <citation type="submission" date="2015-03" db="EMBL/GenBank/DDBJ databases">
        <authorList>
            <consortium name="Pathogen Informatics"/>
        </authorList>
    </citation>
    <scope>NUCLEOTIDE SEQUENCE [LARGE SCALE GENOMIC DNA]</scope>
    <source>
        <strain evidence="2 3">Bir 185</strain>
    </source>
</reference>
<dbReference type="EMBL" id="CNFT01002233">
    <property type="protein sequence ID" value="CKU08319.1"/>
    <property type="molecule type" value="Genomic_DNA"/>
</dbReference>
<sequence length="160" mass="16865">MAAATFMIGMLEVFDASTASGSVTTRSSSAKISDLTASSSTTASITSCLSDRSLRSVVKVNRPRARSRSRSVTLPALTARSSDFTMRLRPAVINASAGSNTVTSTPARAETSAMPDPICPAPTTPTRWIASLTVPPQMREQTQKRHFCAAKGCFCVCSAD</sequence>
<name>A0A655AU92_MYCTX</name>
<evidence type="ECO:0000313" key="2">
    <source>
        <dbReference type="EMBL" id="CKU08319.1"/>
    </source>
</evidence>
<evidence type="ECO:0000313" key="3">
    <source>
        <dbReference type="Proteomes" id="UP000050164"/>
    </source>
</evidence>
<accession>A0A655AU92</accession>
<dbReference type="Proteomes" id="UP000050164">
    <property type="component" value="Unassembled WGS sequence"/>
</dbReference>
<gene>
    <name evidence="2" type="ORF">ERS027659_05041</name>
</gene>